<dbReference type="Pfam" id="PF13387">
    <property type="entry name" value="Lnb_N"/>
    <property type="match status" value="1"/>
</dbReference>
<feature type="domain" description="Lnb N-terminal periplasmic" evidence="2">
    <location>
        <begin position="129"/>
        <end position="298"/>
    </location>
</feature>
<dbReference type="AlphaFoldDB" id="A0A2N0AGH7"/>
<reference evidence="5 6" key="1">
    <citation type="submission" date="2017-07" db="EMBL/GenBank/DDBJ databases">
        <title>Leptospira spp. isolated from tropical soils.</title>
        <authorList>
            <person name="Thibeaux R."/>
            <person name="Iraola G."/>
            <person name="Ferres I."/>
            <person name="Bierque E."/>
            <person name="Girault D."/>
            <person name="Soupe-Gilbert M.-E."/>
            <person name="Picardeau M."/>
            <person name="Goarant C."/>
        </authorList>
    </citation>
    <scope>NUCLEOTIDE SEQUENCE [LARGE SCALE GENOMIC DNA]</scope>
    <source>
        <strain evidence="5 6">FH2-B-A1</strain>
    </source>
</reference>
<feature type="domain" description="DUF7840" evidence="3">
    <location>
        <begin position="407"/>
        <end position="638"/>
    </location>
</feature>
<feature type="domain" description="DUF7843" evidence="4">
    <location>
        <begin position="40"/>
        <end position="111"/>
    </location>
</feature>
<gene>
    <name evidence="5" type="ORF">CH364_17170</name>
</gene>
<dbReference type="InterPro" id="IPR057162">
    <property type="entry name" value="DUF7840"/>
</dbReference>
<proteinExistence type="predicted"/>
<evidence type="ECO:0000313" key="6">
    <source>
        <dbReference type="Proteomes" id="UP000232145"/>
    </source>
</evidence>
<evidence type="ECO:0000259" key="4">
    <source>
        <dbReference type="Pfam" id="PF25225"/>
    </source>
</evidence>
<sequence length="639" mass="74737">MNRLHTFFLTTFFFFCFSASPILSQPNIPDLDSIEKASLERDWLVLLHYQTSKWKKKHKSLADGPSFFLSADGLTNPTSELKAHLDLLQKPKEELIKMECKFPARFHWIRKRFGFPVDPTWEEQCPKWPEFKNQMRAKSVSVIFASFHPEHPASLFGHTMLKFNEEKPNGVVSEDLILNYAATVPGNIDPISFVIYGLAGGFHGSFEIQKYLYKIHEYNEFENRNLWEFKLNLNQEEVDQLTRHLWEMSQNHFDYYFLDENCSFRILTLLEVARPRLKLTDRISVMLLPTESLKILSNQTGLIEQIQFRPSIIERYRHKYGYLTSSEKTILDKMVDGNMDSAFELDSDRRTLLFDIYIDHLVIHKIKAYGKMEIKDQQLYAEADQKRGDIQVLNSLPDYFQIDKLSNPLLSHAPSQVTVAHGNSTNGGYSEIQYRPVLRDFTDSYLGYSPYNQISFLRMNARFYEDTKQTVIQEFHVLEMSSLNPIGQKIWKPSWRLDLGVKSLYTEKNYIKPITEYYGYASGGYGVAWEPFYPFFRYQFVMFSFLDLRVDQSPIWGSGYRLGGVSSTGLLIRIYESVGLIFSGDYRSYFAGDRGNFPELVSQINWTLLENVSLELKYKQIQTKELDWNEYQAGLKIFF</sequence>
<dbReference type="InterPro" id="IPR057165">
    <property type="entry name" value="DUF7843"/>
</dbReference>
<keyword evidence="1" id="KW-0732">Signal</keyword>
<comment type="caution">
    <text evidence="5">The sequence shown here is derived from an EMBL/GenBank/DDBJ whole genome shotgun (WGS) entry which is preliminary data.</text>
</comment>
<name>A0A2N0AGH7_9LEPT</name>
<evidence type="ECO:0000256" key="1">
    <source>
        <dbReference type="SAM" id="SignalP"/>
    </source>
</evidence>
<evidence type="ECO:0000259" key="2">
    <source>
        <dbReference type="Pfam" id="PF13387"/>
    </source>
</evidence>
<dbReference type="EMBL" id="NPDX01000006">
    <property type="protein sequence ID" value="PJZ83399.1"/>
    <property type="molecule type" value="Genomic_DNA"/>
</dbReference>
<dbReference type="Pfam" id="PF25225">
    <property type="entry name" value="DUF7843"/>
    <property type="match status" value="1"/>
</dbReference>
<dbReference type="Proteomes" id="UP000232145">
    <property type="component" value="Unassembled WGS sequence"/>
</dbReference>
<dbReference type="Pfam" id="PF25222">
    <property type="entry name" value="DUF7840"/>
    <property type="match status" value="1"/>
</dbReference>
<evidence type="ECO:0000259" key="3">
    <source>
        <dbReference type="Pfam" id="PF25222"/>
    </source>
</evidence>
<protein>
    <submittedName>
        <fullName evidence="5">Uncharacterized protein</fullName>
    </submittedName>
</protein>
<feature type="signal peptide" evidence="1">
    <location>
        <begin position="1"/>
        <end position="24"/>
    </location>
</feature>
<accession>A0A2N0AGH7</accession>
<evidence type="ECO:0000313" key="5">
    <source>
        <dbReference type="EMBL" id="PJZ83399.1"/>
    </source>
</evidence>
<keyword evidence="6" id="KW-1185">Reference proteome</keyword>
<dbReference type="OrthoDB" id="9759948at2"/>
<organism evidence="5 6">
    <name type="scientific">Leptospira harrisiae</name>
    <dbReference type="NCBI Taxonomy" id="2023189"/>
    <lineage>
        <taxon>Bacteria</taxon>
        <taxon>Pseudomonadati</taxon>
        <taxon>Spirochaetota</taxon>
        <taxon>Spirochaetia</taxon>
        <taxon>Leptospirales</taxon>
        <taxon>Leptospiraceae</taxon>
        <taxon>Leptospira</taxon>
    </lineage>
</organism>
<dbReference type="InterPro" id="IPR025178">
    <property type="entry name" value="Lnb_N"/>
</dbReference>
<feature type="chain" id="PRO_5014637942" evidence="1">
    <location>
        <begin position="25"/>
        <end position="639"/>
    </location>
</feature>